<name>D6PKR8_9ZZZZ</name>
<accession>D6PKR8</accession>
<sequence length="164" mass="19069">MNSFGEQIMSLSIRWKWWRARRQSFPHDEIHRAGDLAETRLAMLSRAAGRKNGWKIYESVRIPDPEGGRREIDMVIIGGNTMLVVEQKHWAGSFVITKDHHFIQNRNNGTQHNHDGVADRIARKADLLAALHNKRLGLTGQDKLEYRVIVAMTHQRLEWPKNTW</sequence>
<dbReference type="PANTHER" id="PTHR35287:SF1">
    <property type="entry name" value="SI:ZFOS-911D5.4"/>
    <property type="match status" value="1"/>
</dbReference>
<proteinExistence type="predicted"/>
<reference evidence="2" key="1">
    <citation type="journal article" date="2010" name="ISME J.">
        <title>Metagenome of the Mediterranean deep chlorophyll maximum studied by direct and fosmid library 454 pyrosequencing.</title>
        <authorList>
            <person name="Ghai R."/>
            <person name="Martin-Cuadrado A.B."/>
            <person name="Molto A.G."/>
            <person name="Heredia I.G."/>
            <person name="Cabrera R."/>
            <person name="Martin J."/>
            <person name="Verdu M."/>
            <person name="Deschamps P."/>
            <person name="Moreira D."/>
            <person name="Lopez-Garcia P."/>
            <person name="Mira A."/>
            <person name="Rodriguez-Valera F."/>
        </authorList>
    </citation>
    <scope>NUCLEOTIDE SEQUENCE</scope>
</reference>
<dbReference type="AlphaFoldDB" id="D6PKR8"/>
<organism evidence="2">
    <name type="scientific">uncultured organism MedDCM-OCT-S08-C256</name>
    <dbReference type="NCBI Taxonomy" id="743636"/>
    <lineage>
        <taxon>unclassified sequences</taxon>
        <taxon>environmental samples</taxon>
    </lineage>
</organism>
<evidence type="ECO:0000313" key="2">
    <source>
        <dbReference type="EMBL" id="ADD96319.1"/>
    </source>
</evidence>
<dbReference type="PANTHER" id="PTHR35287">
    <property type="entry name" value="SI:ZFOS-911D5.4"/>
    <property type="match status" value="1"/>
</dbReference>
<dbReference type="EMBL" id="GU943132">
    <property type="protein sequence ID" value="ADD96319.1"/>
    <property type="molecule type" value="Genomic_DNA"/>
</dbReference>
<dbReference type="PROSITE" id="PS50965">
    <property type="entry name" value="NERD"/>
    <property type="match status" value="1"/>
</dbReference>
<protein>
    <recommendedName>
        <fullName evidence="1">NERD domain-containing protein</fullName>
    </recommendedName>
</protein>
<dbReference type="Pfam" id="PF08378">
    <property type="entry name" value="NERD"/>
    <property type="match status" value="1"/>
</dbReference>
<dbReference type="InterPro" id="IPR011528">
    <property type="entry name" value="NERD"/>
</dbReference>
<feature type="domain" description="NERD" evidence="1">
    <location>
        <begin position="33"/>
        <end position="151"/>
    </location>
</feature>
<evidence type="ECO:0000259" key="1">
    <source>
        <dbReference type="PROSITE" id="PS50965"/>
    </source>
</evidence>